<organism evidence="2 3">
    <name type="scientific">Panicum virgatum</name>
    <name type="common">Blackwell switchgrass</name>
    <dbReference type="NCBI Taxonomy" id="38727"/>
    <lineage>
        <taxon>Eukaryota</taxon>
        <taxon>Viridiplantae</taxon>
        <taxon>Streptophyta</taxon>
        <taxon>Embryophyta</taxon>
        <taxon>Tracheophyta</taxon>
        <taxon>Spermatophyta</taxon>
        <taxon>Magnoliopsida</taxon>
        <taxon>Liliopsida</taxon>
        <taxon>Poales</taxon>
        <taxon>Poaceae</taxon>
        <taxon>PACMAD clade</taxon>
        <taxon>Panicoideae</taxon>
        <taxon>Panicodae</taxon>
        <taxon>Paniceae</taxon>
        <taxon>Panicinae</taxon>
        <taxon>Panicum</taxon>
        <taxon>Panicum sect. Hiantes</taxon>
    </lineage>
</organism>
<comment type="caution">
    <text evidence="2">The sequence shown here is derived from an EMBL/GenBank/DDBJ whole genome shotgun (WGS) entry which is preliminary data.</text>
</comment>
<sequence>MMEAQRPRERPEQEQAMRDFDDREQRARRGRERDIGARIPDRRRVSPSPDRRCGRCGRPGSPPTVHTVIKDSGIGRGWPILTKTNYAEWSMVMKVKMCKE</sequence>
<proteinExistence type="predicted"/>
<dbReference type="AlphaFoldDB" id="A0A8T0PLR6"/>
<accession>A0A8T0PLR6</accession>
<feature type="compositionally biased region" description="Basic and acidic residues" evidence="1">
    <location>
        <begin position="1"/>
        <end position="53"/>
    </location>
</feature>
<keyword evidence="3" id="KW-1185">Reference proteome</keyword>
<evidence type="ECO:0000313" key="2">
    <source>
        <dbReference type="EMBL" id="KAG2561539.1"/>
    </source>
</evidence>
<gene>
    <name evidence="2" type="ORF">PVAP13_8KG230906</name>
</gene>
<feature type="region of interest" description="Disordered" evidence="1">
    <location>
        <begin position="1"/>
        <end position="70"/>
    </location>
</feature>
<protein>
    <recommendedName>
        <fullName evidence="4">DUF4219 domain-containing protein</fullName>
    </recommendedName>
</protein>
<evidence type="ECO:0008006" key="4">
    <source>
        <dbReference type="Google" id="ProtNLM"/>
    </source>
</evidence>
<evidence type="ECO:0000256" key="1">
    <source>
        <dbReference type="SAM" id="MobiDB-lite"/>
    </source>
</evidence>
<dbReference type="Proteomes" id="UP000823388">
    <property type="component" value="Chromosome 8K"/>
</dbReference>
<name>A0A8T0PLR6_PANVG</name>
<evidence type="ECO:0000313" key="3">
    <source>
        <dbReference type="Proteomes" id="UP000823388"/>
    </source>
</evidence>
<reference evidence="2" key="1">
    <citation type="submission" date="2020-05" db="EMBL/GenBank/DDBJ databases">
        <title>WGS assembly of Panicum virgatum.</title>
        <authorList>
            <person name="Lovell J.T."/>
            <person name="Jenkins J."/>
            <person name="Shu S."/>
            <person name="Juenger T.E."/>
            <person name="Schmutz J."/>
        </authorList>
    </citation>
    <scope>NUCLEOTIDE SEQUENCE</scope>
    <source>
        <strain evidence="2">AP13</strain>
    </source>
</reference>
<dbReference type="EMBL" id="CM029051">
    <property type="protein sequence ID" value="KAG2561539.1"/>
    <property type="molecule type" value="Genomic_DNA"/>
</dbReference>